<comment type="similarity">
    <text evidence="1">Belongs to the GST superfamily.</text>
</comment>
<sequence length="218" mass="25182">MMNEFLEGYSFDVHNNDEMNYVTELEIPYQLIRYDRDPQTRLAPKEYKELHPTGTAPVIVDDNVILAESGAIIDYIISKYGNDRFKVKPDNPNFTYYLFWYHFANDSMMPAFLVDLVVKLLAGDTENFNAIVETLQQRAYRAMDLAEKRLGTNDYFAGNEFTAADIMMVFPLTTMRAFSPFDLTSYPNIRAYSKRIGAHLGYQRAMKKGDPDFTPLLD</sequence>
<gene>
    <name evidence="4" type="ORF">ZHD862_LOCUS26205</name>
</gene>
<organism evidence="4 5">
    <name type="scientific">Rotaria sordida</name>
    <dbReference type="NCBI Taxonomy" id="392033"/>
    <lineage>
        <taxon>Eukaryota</taxon>
        <taxon>Metazoa</taxon>
        <taxon>Spiralia</taxon>
        <taxon>Gnathifera</taxon>
        <taxon>Rotifera</taxon>
        <taxon>Eurotatoria</taxon>
        <taxon>Bdelloidea</taxon>
        <taxon>Philodinida</taxon>
        <taxon>Philodinidae</taxon>
        <taxon>Rotaria</taxon>
    </lineage>
</organism>
<dbReference type="CDD" id="cd03046">
    <property type="entry name" value="GST_N_GTT1_like"/>
    <property type="match status" value="1"/>
</dbReference>
<accession>A0A815BB45</accession>
<dbReference type="InterPro" id="IPR010987">
    <property type="entry name" value="Glutathione-S-Trfase_C-like"/>
</dbReference>
<dbReference type="InterPro" id="IPR040079">
    <property type="entry name" value="Glutathione_S-Trfase"/>
</dbReference>
<dbReference type="PROSITE" id="PS50405">
    <property type="entry name" value="GST_CTER"/>
    <property type="match status" value="1"/>
</dbReference>
<feature type="domain" description="GST N-terminal" evidence="2">
    <location>
        <begin position="2"/>
        <end position="84"/>
    </location>
</feature>
<feature type="domain" description="GST C-terminal" evidence="3">
    <location>
        <begin position="90"/>
        <end position="216"/>
    </location>
</feature>
<reference evidence="4" key="1">
    <citation type="submission" date="2021-02" db="EMBL/GenBank/DDBJ databases">
        <authorList>
            <person name="Nowell W R."/>
        </authorList>
    </citation>
    <scope>NUCLEOTIDE SEQUENCE</scope>
</reference>
<name>A0A815BB45_9BILA</name>
<evidence type="ECO:0000256" key="1">
    <source>
        <dbReference type="ARBA" id="ARBA00007409"/>
    </source>
</evidence>
<dbReference type="SFLD" id="SFLDG01150">
    <property type="entry name" value="Main.1:_Beta-like"/>
    <property type="match status" value="1"/>
</dbReference>
<evidence type="ECO:0000313" key="5">
    <source>
        <dbReference type="Proteomes" id="UP000663864"/>
    </source>
</evidence>
<dbReference type="PANTHER" id="PTHR44051">
    <property type="entry name" value="GLUTATHIONE S-TRANSFERASE-RELATED"/>
    <property type="match status" value="1"/>
</dbReference>
<dbReference type="Pfam" id="PF00043">
    <property type="entry name" value="GST_C"/>
    <property type="match status" value="1"/>
</dbReference>
<dbReference type="PROSITE" id="PS50404">
    <property type="entry name" value="GST_NTER"/>
    <property type="match status" value="1"/>
</dbReference>
<evidence type="ECO:0000313" key="4">
    <source>
        <dbReference type="EMBL" id="CAF1266940.1"/>
    </source>
</evidence>
<dbReference type="AlphaFoldDB" id="A0A815BB45"/>
<dbReference type="SUPFAM" id="SSF52833">
    <property type="entry name" value="Thioredoxin-like"/>
    <property type="match status" value="1"/>
</dbReference>
<dbReference type="InterPro" id="IPR004045">
    <property type="entry name" value="Glutathione_S-Trfase_N"/>
</dbReference>
<dbReference type="SUPFAM" id="SSF47616">
    <property type="entry name" value="GST C-terminal domain-like"/>
    <property type="match status" value="1"/>
</dbReference>
<dbReference type="InterPro" id="IPR036282">
    <property type="entry name" value="Glutathione-S-Trfase_C_sf"/>
</dbReference>
<evidence type="ECO:0008006" key="6">
    <source>
        <dbReference type="Google" id="ProtNLM"/>
    </source>
</evidence>
<dbReference type="InterPro" id="IPR004046">
    <property type="entry name" value="GST_C"/>
</dbReference>
<dbReference type="SFLD" id="SFLDG00358">
    <property type="entry name" value="Main_(cytGST)"/>
    <property type="match status" value="1"/>
</dbReference>
<dbReference type="Proteomes" id="UP000663864">
    <property type="component" value="Unassembled WGS sequence"/>
</dbReference>
<comment type="caution">
    <text evidence="4">The sequence shown here is derived from an EMBL/GenBank/DDBJ whole genome shotgun (WGS) entry which is preliminary data.</text>
</comment>
<protein>
    <recommendedName>
        <fullName evidence="6">Glutathione S-transferase</fullName>
    </recommendedName>
</protein>
<dbReference type="Gene3D" id="3.40.30.10">
    <property type="entry name" value="Glutaredoxin"/>
    <property type="match status" value="1"/>
</dbReference>
<dbReference type="SFLD" id="SFLDS00019">
    <property type="entry name" value="Glutathione_Transferase_(cytos"/>
    <property type="match status" value="1"/>
</dbReference>
<dbReference type="Pfam" id="PF13417">
    <property type="entry name" value="GST_N_3"/>
    <property type="match status" value="1"/>
</dbReference>
<dbReference type="PANTHER" id="PTHR44051:SF9">
    <property type="entry name" value="GLUTATHIONE S-TRANSFERASE 1"/>
    <property type="match status" value="1"/>
</dbReference>
<proteinExistence type="inferred from homology"/>
<dbReference type="EMBL" id="CAJNOT010001943">
    <property type="protein sequence ID" value="CAF1266940.1"/>
    <property type="molecule type" value="Genomic_DNA"/>
</dbReference>
<dbReference type="InterPro" id="IPR036249">
    <property type="entry name" value="Thioredoxin-like_sf"/>
</dbReference>
<evidence type="ECO:0000259" key="2">
    <source>
        <dbReference type="PROSITE" id="PS50404"/>
    </source>
</evidence>
<dbReference type="Gene3D" id="1.20.1050.10">
    <property type="match status" value="1"/>
</dbReference>
<evidence type="ECO:0000259" key="3">
    <source>
        <dbReference type="PROSITE" id="PS50405"/>
    </source>
</evidence>